<name>B9BLQ4_9BURK</name>
<dbReference type="AlphaFoldDB" id="B9BLQ4"/>
<evidence type="ECO:0000313" key="1">
    <source>
        <dbReference type="EMBL" id="EEE08871.1"/>
    </source>
</evidence>
<comment type="caution">
    <text evidence="1">The sequence shown here is derived from an EMBL/GenBank/DDBJ whole genome shotgun (WGS) entry which is preliminary data.</text>
</comment>
<sequence>MRTGRAEGETAWRWSITDDVARSESRASAFLRGEYDGE</sequence>
<dbReference type="EMBL" id="ACFC01000002">
    <property type="protein sequence ID" value="EEE08871.1"/>
    <property type="molecule type" value="Genomic_DNA"/>
</dbReference>
<reference evidence="1 2" key="1">
    <citation type="journal article" date="2012" name="J. Bacteriol.">
        <title>Draft Genome Sequence Determination for Cystic Fibrosis and Chronic Granulomatous Disease Burkholderia multivorans Isolates.</title>
        <authorList>
            <person name="Varga J.J."/>
            <person name="Losada L."/>
            <person name="Zelazny A.M."/>
            <person name="Brinkac L."/>
            <person name="Harkins D."/>
            <person name="Radune D."/>
            <person name="Hostetler J."/>
            <person name="Sampaio E.P."/>
            <person name="Ronning C.M."/>
            <person name="Nierman W.C."/>
            <person name="Greenberg D.E."/>
            <person name="Holland S.M."/>
            <person name="Goldberg J.B."/>
        </authorList>
    </citation>
    <scope>NUCLEOTIDE SEQUENCE [LARGE SCALE GENOMIC DNA]</scope>
    <source>
        <strain evidence="1 2">CGD2</strain>
    </source>
</reference>
<evidence type="ECO:0000313" key="2">
    <source>
        <dbReference type="Proteomes" id="UP000004535"/>
    </source>
</evidence>
<gene>
    <name evidence="1" type="ORF">BURMUCGD2_6012</name>
</gene>
<dbReference type="Proteomes" id="UP000004535">
    <property type="component" value="Unassembled WGS sequence"/>
</dbReference>
<accession>B9BLQ4</accession>
<protein>
    <submittedName>
        <fullName evidence="1">Uncharacterized protein</fullName>
    </submittedName>
</protein>
<proteinExistence type="predicted"/>
<organism evidence="1 2">
    <name type="scientific">Burkholderia multivorans CGD2</name>
    <dbReference type="NCBI Taxonomy" id="513052"/>
    <lineage>
        <taxon>Bacteria</taxon>
        <taxon>Pseudomonadati</taxon>
        <taxon>Pseudomonadota</taxon>
        <taxon>Betaproteobacteria</taxon>
        <taxon>Burkholderiales</taxon>
        <taxon>Burkholderiaceae</taxon>
        <taxon>Burkholderia</taxon>
        <taxon>Burkholderia cepacia complex</taxon>
    </lineage>
</organism>